<evidence type="ECO:0000256" key="10">
    <source>
        <dbReference type="ARBA" id="ARBA00023136"/>
    </source>
</evidence>
<feature type="transmembrane region" description="Helical" evidence="11">
    <location>
        <begin position="268"/>
        <end position="290"/>
    </location>
</feature>
<protein>
    <recommendedName>
        <fullName evidence="12">Peptidase M50 domain-containing protein</fullName>
    </recommendedName>
</protein>
<evidence type="ECO:0000256" key="8">
    <source>
        <dbReference type="ARBA" id="ARBA00022989"/>
    </source>
</evidence>
<feature type="transmembrane region" description="Helical" evidence="11">
    <location>
        <begin position="319"/>
        <end position="338"/>
    </location>
</feature>
<dbReference type="GO" id="GO:0006508">
    <property type="term" value="P:proteolysis"/>
    <property type="evidence" value="ECO:0007669"/>
    <property type="project" value="UniProtKB-KW"/>
</dbReference>
<evidence type="ECO:0000256" key="11">
    <source>
        <dbReference type="SAM" id="Phobius"/>
    </source>
</evidence>
<evidence type="ECO:0000256" key="4">
    <source>
        <dbReference type="ARBA" id="ARBA00022670"/>
    </source>
</evidence>
<keyword evidence="4" id="KW-0645">Protease</keyword>
<proteinExistence type="inferred from homology"/>
<evidence type="ECO:0000256" key="5">
    <source>
        <dbReference type="ARBA" id="ARBA00022692"/>
    </source>
</evidence>
<comment type="similarity">
    <text evidence="3">Belongs to the peptidase M50B family.</text>
</comment>
<evidence type="ECO:0000256" key="6">
    <source>
        <dbReference type="ARBA" id="ARBA00022801"/>
    </source>
</evidence>
<evidence type="ECO:0000256" key="1">
    <source>
        <dbReference type="ARBA" id="ARBA00001947"/>
    </source>
</evidence>
<dbReference type="InterPro" id="IPR036034">
    <property type="entry name" value="PDZ_sf"/>
</dbReference>
<comment type="cofactor">
    <cofactor evidence="1">
        <name>Zn(2+)</name>
        <dbReference type="ChEBI" id="CHEBI:29105"/>
    </cofactor>
</comment>
<dbReference type="PANTHER" id="PTHR42837:SF2">
    <property type="entry name" value="MEMBRANE METALLOPROTEASE ARASP2, CHLOROPLASTIC-RELATED"/>
    <property type="match status" value="1"/>
</dbReference>
<dbReference type="CDD" id="cd06163">
    <property type="entry name" value="S2P-M50_PDZ_RseP-like"/>
    <property type="match status" value="1"/>
</dbReference>
<comment type="subcellular location">
    <subcellularLocation>
        <location evidence="2">Membrane</location>
        <topology evidence="2">Multi-pass membrane protein</topology>
    </subcellularLocation>
</comment>
<comment type="caution">
    <text evidence="13">The sequence shown here is derived from an EMBL/GenBank/DDBJ whole genome shotgun (WGS) entry which is preliminary data.</text>
</comment>
<keyword evidence="5 11" id="KW-0812">Transmembrane</keyword>
<evidence type="ECO:0000256" key="3">
    <source>
        <dbReference type="ARBA" id="ARBA00007931"/>
    </source>
</evidence>
<evidence type="ECO:0000313" key="13">
    <source>
        <dbReference type="EMBL" id="PIR87323.1"/>
    </source>
</evidence>
<evidence type="ECO:0000256" key="7">
    <source>
        <dbReference type="ARBA" id="ARBA00022833"/>
    </source>
</evidence>
<dbReference type="SUPFAM" id="SSF50156">
    <property type="entry name" value="PDZ domain-like"/>
    <property type="match status" value="1"/>
</dbReference>
<keyword evidence="6" id="KW-0378">Hydrolase</keyword>
<organism evidence="13 14">
    <name type="scientific">Candidatus Harrisonbacteria bacterium CG10_big_fil_rev_8_21_14_0_10_49_15</name>
    <dbReference type="NCBI Taxonomy" id="1974587"/>
    <lineage>
        <taxon>Bacteria</taxon>
        <taxon>Candidatus Harrisoniibacteriota</taxon>
    </lineage>
</organism>
<feature type="transmembrane region" description="Helical" evidence="11">
    <location>
        <begin position="99"/>
        <end position="123"/>
    </location>
</feature>
<dbReference type="EMBL" id="PFBD01000008">
    <property type="protein sequence ID" value="PIR87323.1"/>
    <property type="molecule type" value="Genomic_DNA"/>
</dbReference>
<dbReference type="Gene3D" id="2.30.42.10">
    <property type="match status" value="1"/>
</dbReference>
<evidence type="ECO:0000259" key="12">
    <source>
        <dbReference type="Pfam" id="PF02163"/>
    </source>
</evidence>
<dbReference type="InterPro" id="IPR008915">
    <property type="entry name" value="Peptidase_M50"/>
</dbReference>
<dbReference type="Pfam" id="PF02163">
    <property type="entry name" value="Peptidase_M50"/>
    <property type="match status" value="1"/>
</dbReference>
<reference evidence="14" key="1">
    <citation type="submission" date="2017-09" db="EMBL/GenBank/DDBJ databases">
        <title>Depth-based differentiation of microbial function through sediment-hosted aquifers and enrichment of novel symbionts in the deep terrestrial subsurface.</title>
        <authorList>
            <person name="Probst A.J."/>
            <person name="Ladd B."/>
            <person name="Jarett J.K."/>
            <person name="Geller-Mcgrath D.E."/>
            <person name="Sieber C.M.K."/>
            <person name="Emerson J.B."/>
            <person name="Anantharaman K."/>
            <person name="Thomas B.C."/>
            <person name="Malmstrom R."/>
            <person name="Stieglmeier M."/>
            <person name="Klingl A."/>
            <person name="Woyke T."/>
            <person name="Ryan C.M."/>
            <person name="Banfield J.F."/>
        </authorList>
    </citation>
    <scope>NUCLEOTIDE SEQUENCE [LARGE SCALE GENOMIC DNA]</scope>
</reference>
<evidence type="ECO:0000256" key="2">
    <source>
        <dbReference type="ARBA" id="ARBA00004141"/>
    </source>
</evidence>
<sequence length="345" mass="37232">MISAILIIVGLSVLILIHELGHFIAAKNAGLLVEEFGFGFPPRLYGKKIGETVYSLNWLPFGGFVKIFGERSVEAGRLPEEGGADKSRSFAHQSAWKRFVIMGAGISINFLFGWLLLAVVLMIGSPQSVLITDVAPNTPAEEVGLLPGDQLVEYATPAEFSEFVNARRGQEVNLEIRRAGEVRTVTVTPRELEGTTGSVGVFITEVGLAPQAFFPALWDGLKLSITTMGEILKAFGTLLAEMFGSASIPENIVGPIGIFGIANQVGQLGFVFLLQLIALISLNLAILNFIPFPALDGGRILFLIIEKIKGGPLNQKVELWANAASFVFLLLLMIVITARDIINLV</sequence>
<evidence type="ECO:0000256" key="9">
    <source>
        <dbReference type="ARBA" id="ARBA00023049"/>
    </source>
</evidence>
<evidence type="ECO:0000313" key="14">
    <source>
        <dbReference type="Proteomes" id="UP000229526"/>
    </source>
</evidence>
<name>A0A2H0ULQ7_9BACT</name>
<feature type="domain" description="Peptidase M50" evidence="12">
    <location>
        <begin position="7"/>
        <end position="332"/>
    </location>
</feature>
<keyword evidence="8 11" id="KW-1133">Transmembrane helix</keyword>
<keyword evidence="7" id="KW-0862">Zinc</keyword>
<keyword evidence="10 11" id="KW-0472">Membrane</keyword>
<accession>A0A2H0ULQ7</accession>
<dbReference type="Proteomes" id="UP000229526">
    <property type="component" value="Unassembled WGS sequence"/>
</dbReference>
<dbReference type="PANTHER" id="PTHR42837">
    <property type="entry name" value="REGULATOR OF SIGMA-E PROTEASE RSEP"/>
    <property type="match status" value="1"/>
</dbReference>
<dbReference type="InterPro" id="IPR004387">
    <property type="entry name" value="Pept_M50_Zn"/>
</dbReference>
<gene>
    <name evidence="13" type="ORF">COU11_01065</name>
</gene>
<dbReference type="GO" id="GO:0004222">
    <property type="term" value="F:metalloendopeptidase activity"/>
    <property type="evidence" value="ECO:0007669"/>
    <property type="project" value="InterPro"/>
</dbReference>
<dbReference type="AlphaFoldDB" id="A0A2H0ULQ7"/>
<dbReference type="GO" id="GO:0016020">
    <property type="term" value="C:membrane"/>
    <property type="evidence" value="ECO:0007669"/>
    <property type="project" value="UniProtKB-SubCell"/>
</dbReference>
<keyword evidence="9" id="KW-0482">Metalloprotease</keyword>